<feature type="region of interest" description="Disordered" evidence="1">
    <location>
        <begin position="262"/>
        <end position="310"/>
    </location>
</feature>
<dbReference type="EMBL" id="CP012159">
    <property type="protein sequence ID" value="AKT40993.1"/>
    <property type="molecule type" value="Genomic_DNA"/>
</dbReference>
<sequence length="310" mass="33817">MAITLSPAQQAVLVQTRALDTPAQFEALLAAARPEIDQVVQEVMAPAQAIDDILIELRDLYLTVIEQSAALATVGYGQGRREAFCAAIQLLDTGHLWFGEGARTGAYRTLNVEDLVALSRPYRARLKAYGAQAFVFEPKVAALFADVNRSRTVAEEIADLRVLVNEARARQARLVTVGVTEAFLVEGEELLRTAESRDLLGILGIRHQDEAILLRNEILTYAVMLGREARAAGVNACFHEPKVRVRFEGASFRQALRRLRPKRRKQDGEVDEVDEVQPPGSCGVPVATSPTTSPTTSARSFEPAPDSVAG</sequence>
<evidence type="ECO:0000313" key="2">
    <source>
        <dbReference type="EMBL" id="AKT40993.1"/>
    </source>
</evidence>
<organism evidence="2 3">
    <name type="scientific">Chondromyces crocatus</name>
    <dbReference type="NCBI Taxonomy" id="52"/>
    <lineage>
        <taxon>Bacteria</taxon>
        <taxon>Pseudomonadati</taxon>
        <taxon>Myxococcota</taxon>
        <taxon>Polyangia</taxon>
        <taxon>Polyangiales</taxon>
        <taxon>Polyangiaceae</taxon>
        <taxon>Chondromyces</taxon>
    </lineage>
</organism>
<protein>
    <submittedName>
        <fullName evidence="2">Uncharacterized protein</fullName>
    </submittedName>
</protein>
<evidence type="ECO:0000313" key="3">
    <source>
        <dbReference type="Proteomes" id="UP000067626"/>
    </source>
</evidence>
<dbReference type="OrthoDB" id="5501626at2"/>
<gene>
    <name evidence="2" type="ORF">CMC5_051500</name>
</gene>
<evidence type="ECO:0000256" key="1">
    <source>
        <dbReference type="SAM" id="MobiDB-lite"/>
    </source>
</evidence>
<proteinExistence type="predicted"/>
<dbReference type="AlphaFoldDB" id="A0A0K1EK65"/>
<accession>A0A0K1EK65</accession>
<name>A0A0K1EK65_CHOCO</name>
<dbReference type="RefSeq" id="WP_050432838.1">
    <property type="nucleotide sequence ID" value="NZ_CP012159.1"/>
</dbReference>
<reference evidence="2 3" key="1">
    <citation type="submission" date="2015-07" db="EMBL/GenBank/DDBJ databases">
        <title>Genome analysis of myxobacterium Chondromyces crocatus Cm c5 reveals a high potential for natural compound synthesis and the genetic basis for the loss of fruiting body formation.</title>
        <authorList>
            <person name="Zaburannyi N."/>
            <person name="Bunk B."/>
            <person name="Maier J."/>
            <person name="Overmann J."/>
            <person name="Mueller R."/>
        </authorList>
    </citation>
    <scope>NUCLEOTIDE SEQUENCE [LARGE SCALE GENOMIC DNA]</scope>
    <source>
        <strain evidence="2 3">Cm c5</strain>
    </source>
</reference>
<dbReference type="STRING" id="52.CMC5_051500"/>
<keyword evidence="3" id="KW-1185">Reference proteome</keyword>
<dbReference type="KEGG" id="ccro:CMC5_051500"/>
<feature type="compositionally biased region" description="Low complexity" evidence="1">
    <location>
        <begin position="284"/>
        <end position="298"/>
    </location>
</feature>
<dbReference type="Proteomes" id="UP000067626">
    <property type="component" value="Chromosome"/>
</dbReference>